<feature type="non-terminal residue" evidence="1">
    <location>
        <position position="1"/>
    </location>
</feature>
<organism evidence="1">
    <name type="scientific">marine metagenome</name>
    <dbReference type="NCBI Taxonomy" id="408172"/>
    <lineage>
        <taxon>unclassified sequences</taxon>
        <taxon>metagenomes</taxon>
        <taxon>ecological metagenomes</taxon>
    </lineage>
</organism>
<evidence type="ECO:0000313" key="1">
    <source>
        <dbReference type="EMBL" id="SVD96054.1"/>
    </source>
</evidence>
<sequence length="256" mass="28287">KQPLNFSRGANRSNYFTDYSSSATGIVENPVVKALVKDGNPDDAGRYLTIFFGPALQRGELLFYKIVDAHDFEELACRKSLFARGYDPCSTIYETHFIDKGSRLELYEELISSSQSWNGYMVHSTSTEEHYNLLYSFPVLVGETTEFIVLVGRALDPIVSSLSDEMNIDARVLNTGRSTDFYEDQVAASVVDFVGRNQSIKHAMISNSGIWCRVFPGFMRTLSSGCESGGDSDMLALLFPLGGAAESDGSFVQLVL</sequence>
<reference evidence="1" key="1">
    <citation type="submission" date="2018-05" db="EMBL/GenBank/DDBJ databases">
        <authorList>
            <person name="Lanie J.A."/>
            <person name="Ng W.-L."/>
            <person name="Kazmierczak K.M."/>
            <person name="Andrzejewski T.M."/>
            <person name="Davidsen T.M."/>
            <person name="Wayne K.J."/>
            <person name="Tettelin H."/>
            <person name="Glass J.I."/>
            <person name="Rusch D."/>
            <person name="Podicherti R."/>
            <person name="Tsui H.-C.T."/>
            <person name="Winkler M.E."/>
        </authorList>
    </citation>
    <scope>NUCLEOTIDE SEQUENCE</scope>
</reference>
<name>A0A382ZKQ2_9ZZZZ</name>
<protein>
    <submittedName>
        <fullName evidence="1">Uncharacterized protein</fullName>
    </submittedName>
</protein>
<gene>
    <name evidence="1" type="ORF">METZ01_LOCUS448908</name>
</gene>
<accession>A0A382ZKQ2</accession>
<proteinExistence type="predicted"/>
<feature type="non-terminal residue" evidence="1">
    <location>
        <position position="256"/>
    </location>
</feature>
<dbReference type="EMBL" id="UINC01184713">
    <property type="protein sequence ID" value="SVD96054.1"/>
    <property type="molecule type" value="Genomic_DNA"/>
</dbReference>
<dbReference type="AlphaFoldDB" id="A0A382ZKQ2"/>